<accession>A0A437D9S8</accession>
<reference evidence="1 2" key="2">
    <citation type="submission" date="2019-01" db="EMBL/GenBank/DDBJ databases">
        <title>A chromosome length genome reference of the Java medaka (oryzias javanicus).</title>
        <authorList>
            <person name="Herpin A."/>
            <person name="Takehana Y."/>
            <person name="Naruse K."/>
            <person name="Ansai S."/>
            <person name="Kawaguchi M."/>
        </authorList>
    </citation>
    <scope>NUCLEOTIDE SEQUENCE [LARGE SCALE GENOMIC DNA]</scope>
    <source>
        <strain evidence="1">RS831</strain>
        <tissue evidence="1">Whole body</tissue>
    </source>
</reference>
<dbReference type="Proteomes" id="UP000283210">
    <property type="component" value="Chromosome 6"/>
</dbReference>
<evidence type="ECO:0000313" key="2">
    <source>
        <dbReference type="Proteomes" id="UP000283210"/>
    </source>
</evidence>
<protein>
    <submittedName>
        <fullName evidence="1">Uncharacterized protein</fullName>
    </submittedName>
</protein>
<name>A0A437D9S8_ORYJA</name>
<organism evidence="1 2">
    <name type="scientific">Oryzias javanicus</name>
    <name type="common">Javanese ricefish</name>
    <name type="synonym">Aplocheilus javanicus</name>
    <dbReference type="NCBI Taxonomy" id="123683"/>
    <lineage>
        <taxon>Eukaryota</taxon>
        <taxon>Metazoa</taxon>
        <taxon>Chordata</taxon>
        <taxon>Craniata</taxon>
        <taxon>Vertebrata</taxon>
        <taxon>Euteleostomi</taxon>
        <taxon>Actinopterygii</taxon>
        <taxon>Neopterygii</taxon>
        <taxon>Teleostei</taxon>
        <taxon>Neoteleostei</taxon>
        <taxon>Acanthomorphata</taxon>
        <taxon>Ovalentaria</taxon>
        <taxon>Atherinomorphae</taxon>
        <taxon>Beloniformes</taxon>
        <taxon>Adrianichthyidae</taxon>
        <taxon>Oryziinae</taxon>
        <taxon>Oryzias</taxon>
    </lineage>
</organism>
<reference evidence="1 2" key="1">
    <citation type="submission" date="2018-11" db="EMBL/GenBank/DDBJ databases">
        <authorList>
            <person name="Lopez-Roques C."/>
            <person name="Donnadieu C."/>
            <person name="Bouchez O."/>
            <person name="Klopp C."/>
            <person name="Cabau C."/>
            <person name="Zahm M."/>
        </authorList>
    </citation>
    <scope>NUCLEOTIDE SEQUENCE [LARGE SCALE GENOMIC DNA]</scope>
    <source>
        <strain evidence="1">RS831</strain>
        <tissue evidence="1">Whole body</tissue>
    </source>
</reference>
<evidence type="ECO:0000313" key="1">
    <source>
        <dbReference type="EMBL" id="RVE71521.1"/>
    </source>
</evidence>
<dbReference type="AlphaFoldDB" id="A0A437D9S8"/>
<dbReference type="EMBL" id="CM012442">
    <property type="protein sequence ID" value="RVE71521.1"/>
    <property type="molecule type" value="Genomic_DNA"/>
</dbReference>
<keyword evidence="2" id="KW-1185">Reference proteome</keyword>
<sequence length="94" mass="10583">MGLFLIKTPPMNFVKLPLTPLVCTSSKQTSAVLYFTIFVCRRIVCRLKSPVALKQREVHCDRQIIGGSLELQTLGRFQRLVLSAPLTRTPWGPV</sequence>
<gene>
    <name evidence="1" type="ORF">OJAV_G00052640</name>
</gene>
<proteinExistence type="predicted"/>